<dbReference type="PROSITE" id="PS50303">
    <property type="entry name" value="PUM_HD"/>
    <property type="match status" value="1"/>
</dbReference>
<dbReference type="CDD" id="cd07920">
    <property type="entry name" value="Pumilio"/>
    <property type="match status" value="1"/>
</dbReference>
<evidence type="ECO:0000256" key="7">
    <source>
        <dbReference type="PROSITE-ProRule" id="PRU00317"/>
    </source>
</evidence>
<proteinExistence type="inferred from homology"/>
<dbReference type="Gene3D" id="1.25.10.10">
    <property type="entry name" value="Leucine-rich Repeat Variant"/>
    <property type="match status" value="1"/>
</dbReference>
<dbReference type="Pfam" id="PF00806">
    <property type="entry name" value="PUF"/>
    <property type="match status" value="8"/>
</dbReference>
<feature type="compositionally biased region" description="Polar residues" evidence="8">
    <location>
        <begin position="263"/>
        <end position="272"/>
    </location>
</feature>
<reference evidence="10 11" key="1">
    <citation type="submission" date="2014-04" db="EMBL/GenBank/DDBJ databases">
        <authorList>
            <consortium name="DOE Joint Genome Institute"/>
            <person name="Kuo A."/>
            <person name="Kohler A."/>
            <person name="Costa M.D."/>
            <person name="Nagy L.G."/>
            <person name="Floudas D."/>
            <person name="Copeland A."/>
            <person name="Barry K.W."/>
            <person name="Cichocki N."/>
            <person name="Veneault-Fourrey C."/>
            <person name="LaButti K."/>
            <person name="Lindquist E.A."/>
            <person name="Lipzen A."/>
            <person name="Lundell T."/>
            <person name="Morin E."/>
            <person name="Murat C."/>
            <person name="Sun H."/>
            <person name="Tunlid A."/>
            <person name="Henrissat B."/>
            <person name="Grigoriev I.V."/>
            <person name="Hibbett D.S."/>
            <person name="Martin F."/>
            <person name="Nordberg H.P."/>
            <person name="Cantor M.N."/>
            <person name="Hua S.X."/>
        </authorList>
    </citation>
    <scope>NUCLEOTIDE SEQUENCE [LARGE SCALE GENOMIC DNA]</scope>
    <source>
        <strain evidence="10 11">Marx 270</strain>
    </source>
</reference>
<keyword evidence="2" id="KW-0963">Cytoplasm</keyword>
<keyword evidence="11" id="KW-1185">Reference proteome</keyword>
<evidence type="ECO:0000256" key="4">
    <source>
        <dbReference type="ARBA" id="ARBA00022884"/>
    </source>
</evidence>
<dbReference type="SUPFAM" id="SSF48371">
    <property type="entry name" value="ARM repeat"/>
    <property type="match status" value="1"/>
</dbReference>
<feature type="compositionally biased region" description="Low complexity" evidence="8">
    <location>
        <begin position="273"/>
        <end position="283"/>
    </location>
</feature>
<protein>
    <recommendedName>
        <fullName evidence="6">Pumilio homology domain family member 3</fullName>
    </recommendedName>
</protein>
<dbReference type="PANTHER" id="PTHR12537">
    <property type="entry name" value="RNA BINDING PROTEIN PUMILIO-RELATED"/>
    <property type="match status" value="1"/>
</dbReference>
<dbReference type="InParanoid" id="A0A0C3PH96"/>
<evidence type="ECO:0000259" key="9">
    <source>
        <dbReference type="PROSITE" id="PS50303"/>
    </source>
</evidence>
<dbReference type="InterPro" id="IPR033133">
    <property type="entry name" value="PUM-HD"/>
</dbReference>
<feature type="region of interest" description="Disordered" evidence="8">
    <location>
        <begin position="23"/>
        <end position="159"/>
    </location>
</feature>
<evidence type="ECO:0000313" key="11">
    <source>
        <dbReference type="Proteomes" id="UP000054217"/>
    </source>
</evidence>
<dbReference type="PROSITE" id="PS50302">
    <property type="entry name" value="PUM"/>
    <property type="match status" value="6"/>
</dbReference>
<dbReference type="PANTHER" id="PTHR12537:SF12">
    <property type="entry name" value="MATERNAL PROTEIN PUMILIO"/>
    <property type="match status" value="1"/>
</dbReference>
<evidence type="ECO:0000256" key="8">
    <source>
        <dbReference type="SAM" id="MobiDB-lite"/>
    </source>
</evidence>
<name>A0A0C3PH96_PISTI</name>
<feature type="repeat" description="Pumilio" evidence="7">
    <location>
        <begin position="610"/>
        <end position="646"/>
    </location>
</feature>
<feature type="repeat" description="Pumilio" evidence="7">
    <location>
        <begin position="430"/>
        <end position="465"/>
    </location>
</feature>
<dbReference type="AlphaFoldDB" id="A0A0C3PH96"/>
<reference evidence="11" key="2">
    <citation type="submission" date="2015-01" db="EMBL/GenBank/DDBJ databases">
        <title>Evolutionary Origins and Diversification of the Mycorrhizal Mutualists.</title>
        <authorList>
            <consortium name="DOE Joint Genome Institute"/>
            <consortium name="Mycorrhizal Genomics Consortium"/>
            <person name="Kohler A."/>
            <person name="Kuo A."/>
            <person name="Nagy L.G."/>
            <person name="Floudas D."/>
            <person name="Copeland A."/>
            <person name="Barry K.W."/>
            <person name="Cichocki N."/>
            <person name="Veneault-Fourrey C."/>
            <person name="LaButti K."/>
            <person name="Lindquist E.A."/>
            <person name="Lipzen A."/>
            <person name="Lundell T."/>
            <person name="Morin E."/>
            <person name="Murat C."/>
            <person name="Riley R."/>
            <person name="Ohm R."/>
            <person name="Sun H."/>
            <person name="Tunlid A."/>
            <person name="Henrissat B."/>
            <person name="Grigoriev I.V."/>
            <person name="Hibbett D.S."/>
            <person name="Martin F."/>
        </authorList>
    </citation>
    <scope>NUCLEOTIDE SEQUENCE [LARGE SCALE GENOMIC DNA]</scope>
    <source>
        <strain evidence="11">Marx 270</strain>
    </source>
</reference>
<feature type="region of interest" description="Disordered" evidence="8">
    <location>
        <begin position="263"/>
        <end position="297"/>
    </location>
</feature>
<dbReference type="OrthoDB" id="668540at2759"/>
<dbReference type="InterPro" id="IPR011989">
    <property type="entry name" value="ARM-like"/>
</dbReference>
<feature type="repeat" description="Pumilio" evidence="7">
    <location>
        <begin position="682"/>
        <end position="724"/>
    </location>
</feature>
<dbReference type="GO" id="GO:0005737">
    <property type="term" value="C:cytoplasm"/>
    <property type="evidence" value="ECO:0007669"/>
    <property type="project" value="UniProtKB-SubCell"/>
</dbReference>
<dbReference type="InterPro" id="IPR001313">
    <property type="entry name" value="Pumilio_RNA-bd_rpt"/>
</dbReference>
<dbReference type="FunFam" id="1.25.10.10:FF:000004">
    <property type="entry name" value="Pumilio homolog 1 isoform 2"/>
    <property type="match status" value="1"/>
</dbReference>
<dbReference type="InterPro" id="IPR016024">
    <property type="entry name" value="ARM-type_fold"/>
</dbReference>
<keyword evidence="4" id="KW-0694">RNA-binding</keyword>
<keyword evidence="3" id="KW-0677">Repeat</keyword>
<dbReference type="GO" id="GO:0003730">
    <property type="term" value="F:mRNA 3'-UTR binding"/>
    <property type="evidence" value="ECO:0007669"/>
    <property type="project" value="TreeGrafter"/>
</dbReference>
<dbReference type="InterPro" id="IPR033712">
    <property type="entry name" value="Pumilio_RNA-bd"/>
</dbReference>
<evidence type="ECO:0000256" key="6">
    <source>
        <dbReference type="ARBA" id="ARBA00081811"/>
    </source>
</evidence>
<dbReference type="STRING" id="870435.A0A0C3PH96"/>
<gene>
    <name evidence="10" type="ORF">M404DRAFT_992946</name>
</gene>
<feature type="domain" description="PUM-HD" evidence="9">
    <location>
        <begin position="410"/>
        <end position="751"/>
    </location>
</feature>
<feature type="compositionally biased region" description="Basic and acidic residues" evidence="8">
    <location>
        <begin position="130"/>
        <end position="140"/>
    </location>
</feature>
<feature type="repeat" description="Pumilio" evidence="7">
    <location>
        <begin position="466"/>
        <end position="502"/>
    </location>
</feature>
<comment type="subcellular location">
    <subcellularLocation>
        <location evidence="1">Cytoplasm</location>
    </subcellularLocation>
</comment>
<dbReference type="EMBL" id="KN831946">
    <property type="protein sequence ID" value="KIO13380.1"/>
    <property type="molecule type" value="Genomic_DNA"/>
</dbReference>
<evidence type="ECO:0000256" key="5">
    <source>
        <dbReference type="ARBA" id="ARBA00060736"/>
    </source>
</evidence>
<evidence type="ECO:0000256" key="3">
    <source>
        <dbReference type="ARBA" id="ARBA00022737"/>
    </source>
</evidence>
<feature type="repeat" description="Pumilio" evidence="7">
    <location>
        <begin position="574"/>
        <end position="609"/>
    </location>
</feature>
<feature type="compositionally biased region" description="Polar residues" evidence="8">
    <location>
        <begin position="33"/>
        <end position="70"/>
    </location>
</feature>
<evidence type="ECO:0000313" key="10">
    <source>
        <dbReference type="EMBL" id="KIO13380.1"/>
    </source>
</evidence>
<dbReference type="GO" id="GO:0000288">
    <property type="term" value="P:nuclear-transcribed mRNA catabolic process, deadenylation-dependent decay"/>
    <property type="evidence" value="ECO:0007669"/>
    <property type="project" value="TreeGrafter"/>
</dbReference>
<sequence length="776" mass="85605">MFGVGMGGGPGLKGLGAGWQVWGSGTPGPKRNASISSAASVGDLSPSQTENGYRSNIGESWSAPRASSGTWDELSGSPQKKDFSQLDSNPALPLRHTRQRQAGVAHPVGLSGPRMDDRGPAKTGQYSPQRFDHSIGKDGRYSSSSHPVPGAYGSSRFPGQNGGFDSVQVSSIVENDLALGLRGMAVEDEQVNNQYRQQPPANVPHPASAVPQVRPPPQIVQGRAPYPGYPQADYPSFYASGTVRDPYMEYGYGYSAPPDPTLYPSSAGANNTSPPSVYPSVSSQTLHPPASGAQQQSGVYFDYSGPARSPSQFYYPPHQAMMYATMPSLSPLPTPQLSAAVPTGIPDKKQYGLHQQAYTAAVDYSAQLPFMLHNGAMYGHAGLSAHGMPFYHQNMRPGRRHDNIEATLALRSPLLDEFRANKTRKWELRDIFGYVVEFSGDQHGSRFIQQKLETATSEEKQIVFDEIVPHNVLQLIQDVFGNYVIQKLFEHGTQVQKTILANTMEGHILALSLQMYGCRVVQKAVEFILPEQQGAFVKELDPHVLKCVKDANGNHVIQKLIERVAPDRLNFVNSFRGNIYDLSTHPYGCRVLQRCFEHLPEDQTRPLMDELHKYMINLMQDQFGNYVVQFVLEQGKPHDRGQAIAKLRGQMLNMARHKFASNVCEKALVTASPEERRALVEEIMTPKADGVTPIVSMMKDQFANYVLQRALTVADSDQKELLVAKIRPQLVSMRRYSSAYSKHLTSIERLLERTVSASKPFDKPTDFPSLSQTPSN</sequence>
<evidence type="ECO:0000256" key="1">
    <source>
        <dbReference type="ARBA" id="ARBA00004496"/>
    </source>
</evidence>
<organism evidence="10 11">
    <name type="scientific">Pisolithus tinctorius Marx 270</name>
    <dbReference type="NCBI Taxonomy" id="870435"/>
    <lineage>
        <taxon>Eukaryota</taxon>
        <taxon>Fungi</taxon>
        <taxon>Dikarya</taxon>
        <taxon>Basidiomycota</taxon>
        <taxon>Agaricomycotina</taxon>
        <taxon>Agaricomycetes</taxon>
        <taxon>Agaricomycetidae</taxon>
        <taxon>Boletales</taxon>
        <taxon>Sclerodermatineae</taxon>
        <taxon>Pisolithaceae</taxon>
        <taxon>Pisolithus</taxon>
    </lineage>
</organism>
<dbReference type="HOGENOM" id="CLU_004017_4_1_1"/>
<comment type="similarity">
    <text evidence="5">Belongs to the PUF3 family.</text>
</comment>
<accession>A0A0C3PH96</accession>
<evidence type="ECO:0000256" key="2">
    <source>
        <dbReference type="ARBA" id="ARBA00022490"/>
    </source>
</evidence>
<feature type="repeat" description="Pumilio" evidence="7">
    <location>
        <begin position="503"/>
        <end position="538"/>
    </location>
</feature>
<dbReference type="SMART" id="SM00025">
    <property type="entry name" value="Pumilio"/>
    <property type="match status" value="8"/>
</dbReference>
<dbReference type="Proteomes" id="UP000054217">
    <property type="component" value="Unassembled WGS sequence"/>
</dbReference>